<sequence length="179" mass="19843">MAILVCTSLRPSPRARTFCNDLAAASQLFKYFIRGKYNLTYLAAIARAESAERIWIVNSRYGEVKTIECYDVSEGSPSAMASFLMRRVALLREKEGVPQRRPPLRGIRLMPPESKDVEGIHSLLRAALGERTLEEGTRFARTADLHISLGKGGLAEAFFVDSSSGLPAGPTLFIEDYRC</sequence>
<protein>
    <recommendedName>
        <fullName evidence="2">Brix domain-containing protein</fullName>
    </recommendedName>
</protein>
<dbReference type="EMBL" id="DSTX01000002">
    <property type="protein sequence ID" value="HFK19942.1"/>
    <property type="molecule type" value="Genomic_DNA"/>
</dbReference>
<evidence type="ECO:0000313" key="1">
    <source>
        <dbReference type="EMBL" id="HFK19942.1"/>
    </source>
</evidence>
<evidence type="ECO:0008006" key="2">
    <source>
        <dbReference type="Google" id="ProtNLM"/>
    </source>
</evidence>
<gene>
    <name evidence="1" type="ORF">ENS19_01520</name>
</gene>
<dbReference type="AlphaFoldDB" id="A0A7C3F529"/>
<reference evidence="1" key="1">
    <citation type="journal article" date="2020" name="mSystems">
        <title>Genome- and Community-Level Interaction Insights into Carbon Utilization and Element Cycling Functions of Hydrothermarchaeota in Hydrothermal Sediment.</title>
        <authorList>
            <person name="Zhou Z."/>
            <person name="Liu Y."/>
            <person name="Xu W."/>
            <person name="Pan J."/>
            <person name="Luo Z.H."/>
            <person name="Li M."/>
        </authorList>
    </citation>
    <scope>NUCLEOTIDE SEQUENCE [LARGE SCALE GENOMIC DNA]</scope>
    <source>
        <strain evidence="1">SpSt-468</strain>
    </source>
</reference>
<dbReference type="Gene3D" id="3.40.50.10480">
    <property type="entry name" value="Probable brix-domain ribosomal biogenesis protein"/>
    <property type="match status" value="1"/>
</dbReference>
<name>A0A7C3F529_9CREN</name>
<comment type="caution">
    <text evidence="1">The sequence shown here is derived from an EMBL/GenBank/DDBJ whole genome shotgun (WGS) entry which is preliminary data.</text>
</comment>
<accession>A0A7C3F529</accession>
<proteinExistence type="predicted"/>
<organism evidence="1">
    <name type="scientific">Candidatus Methanomethylicus mesodigestus</name>
    <dbReference type="NCBI Taxonomy" id="1867258"/>
    <lineage>
        <taxon>Archaea</taxon>
        <taxon>Thermoproteota</taxon>
        <taxon>Methanosuratincolia</taxon>
        <taxon>Candidatus Methanomethylicales</taxon>
        <taxon>Candidatus Methanomethylicaceae</taxon>
        <taxon>Candidatus Methanomethylicus</taxon>
    </lineage>
</organism>
<dbReference type="SUPFAM" id="SSF52954">
    <property type="entry name" value="Class II aaRS ABD-related"/>
    <property type="match status" value="1"/>
</dbReference>